<feature type="coiled-coil region" evidence="1">
    <location>
        <begin position="94"/>
        <end position="128"/>
    </location>
</feature>
<proteinExistence type="predicted"/>
<dbReference type="AlphaFoldDB" id="A0AAI8VRZ3"/>
<dbReference type="Proteomes" id="UP001295740">
    <property type="component" value="Unassembled WGS sequence"/>
</dbReference>
<gene>
    <name evidence="3" type="ORF">KHLLAP_LOCUS9855</name>
</gene>
<name>A0AAI8VRZ3_9PEZI</name>
<feature type="compositionally biased region" description="Polar residues" evidence="2">
    <location>
        <begin position="149"/>
        <end position="162"/>
    </location>
</feature>
<reference evidence="3" key="1">
    <citation type="submission" date="2023-10" db="EMBL/GenBank/DDBJ databases">
        <authorList>
            <person name="Hackl T."/>
        </authorList>
    </citation>
    <scope>NUCLEOTIDE SEQUENCE</scope>
</reference>
<evidence type="ECO:0000256" key="1">
    <source>
        <dbReference type="SAM" id="Coils"/>
    </source>
</evidence>
<sequence>MAEQDIQPYIVCSECLSSRLDGCEVCKVDNHAFKSFHAALALLSDRPRGILDFGCGSSGSVDPVVLLIQRPAQLEDHTGGTSSHDVDSSATPLTKGEIQAQEKLAEEMERLEERFQDSEKSVRELEEIFGKRLEAMQQCHREHQERVEQSAQCHPKASSSSYEGFERTCFHRQDEHYDHRE</sequence>
<keyword evidence="4" id="KW-1185">Reference proteome</keyword>
<protein>
    <submittedName>
        <fullName evidence="3">Uu.00g144130.m01.CDS01</fullName>
    </submittedName>
</protein>
<evidence type="ECO:0000313" key="3">
    <source>
        <dbReference type="EMBL" id="CAJ2509387.1"/>
    </source>
</evidence>
<evidence type="ECO:0000256" key="2">
    <source>
        <dbReference type="SAM" id="MobiDB-lite"/>
    </source>
</evidence>
<organism evidence="3 4">
    <name type="scientific">Anthostomella pinea</name>
    <dbReference type="NCBI Taxonomy" id="933095"/>
    <lineage>
        <taxon>Eukaryota</taxon>
        <taxon>Fungi</taxon>
        <taxon>Dikarya</taxon>
        <taxon>Ascomycota</taxon>
        <taxon>Pezizomycotina</taxon>
        <taxon>Sordariomycetes</taxon>
        <taxon>Xylariomycetidae</taxon>
        <taxon>Xylariales</taxon>
        <taxon>Xylariaceae</taxon>
        <taxon>Anthostomella</taxon>
    </lineage>
</organism>
<keyword evidence="1" id="KW-0175">Coiled coil</keyword>
<comment type="caution">
    <text evidence="3">The sequence shown here is derived from an EMBL/GenBank/DDBJ whole genome shotgun (WGS) entry which is preliminary data.</text>
</comment>
<feature type="region of interest" description="Disordered" evidence="2">
    <location>
        <begin position="140"/>
        <end position="167"/>
    </location>
</feature>
<dbReference type="EMBL" id="CAUWAG010000012">
    <property type="protein sequence ID" value="CAJ2509387.1"/>
    <property type="molecule type" value="Genomic_DNA"/>
</dbReference>
<accession>A0AAI8VRZ3</accession>
<evidence type="ECO:0000313" key="4">
    <source>
        <dbReference type="Proteomes" id="UP001295740"/>
    </source>
</evidence>